<evidence type="ECO:0000313" key="1">
    <source>
        <dbReference type="EMBL" id="MBB5325238.1"/>
    </source>
</evidence>
<dbReference type="Proteomes" id="UP000520011">
    <property type="component" value="Unassembled WGS sequence"/>
</dbReference>
<name>A0A7W8IR53_9BACL</name>
<sequence length="210" mass="25122">MNRGYAGFYRGFYLRSSYEYAYAKYLDYHLIQWGYEDQVFDLGYRLYKPDFFIYDDNGNVCRIVEVKSRNKREIEKALNDLTEIHRKYGIECELVSYEKLRVIYKQLPFTLTSTIEEWINSNETTISKVASGSLNGHYSMKHREDTKKKIGEHTRKLWETDSYAKQRMLEELRKSGLSQKGKIKIPRGKKDLQELRWLLHCNKNCIKKIL</sequence>
<comment type="caution">
    <text evidence="1">The sequence shown here is derived from an EMBL/GenBank/DDBJ whole genome shotgun (WGS) entry which is preliminary data.</text>
</comment>
<protein>
    <submittedName>
        <fullName evidence="1">Uncharacterized protein</fullName>
    </submittedName>
</protein>
<reference evidence="1 2" key="1">
    <citation type="submission" date="2020-08" db="EMBL/GenBank/DDBJ databases">
        <title>Genomic Encyclopedia of Type Strains, Phase IV (KMG-IV): sequencing the most valuable type-strain genomes for metagenomic binning, comparative biology and taxonomic classification.</title>
        <authorList>
            <person name="Goeker M."/>
        </authorList>
    </citation>
    <scope>NUCLEOTIDE SEQUENCE [LARGE SCALE GENOMIC DNA]</scope>
    <source>
        <strain evidence="1 2">DSM 16325</strain>
    </source>
</reference>
<gene>
    <name evidence="1" type="ORF">HNQ34_002338</name>
</gene>
<organism evidence="1 2">
    <name type="scientific">Anoxybacteroides tepidamans</name>
    <dbReference type="NCBI Taxonomy" id="265948"/>
    <lineage>
        <taxon>Bacteria</taxon>
        <taxon>Bacillati</taxon>
        <taxon>Bacillota</taxon>
        <taxon>Bacilli</taxon>
        <taxon>Bacillales</taxon>
        <taxon>Anoxybacillaceae</taxon>
        <taxon>Anoxybacteroides</taxon>
    </lineage>
</organism>
<dbReference type="Gene3D" id="3.40.91.30">
    <property type="match status" value="1"/>
</dbReference>
<dbReference type="RefSeq" id="WP_246364101.1">
    <property type="nucleotide sequence ID" value="NZ_JACHEP010000013.1"/>
</dbReference>
<dbReference type="AlphaFoldDB" id="A0A7W8IR53"/>
<evidence type="ECO:0000313" key="2">
    <source>
        <dbReference type="Proteomes" id="UP000520011"/>
    </source>
</evidence>
<proteinExistence type="predicted"/>
<keyword evidence="2" id="KW-1185">Reference proteome</keyword>
<dbReference type="EMBL" id="JACHEP010000013">
    <property type="protein sequence ID" value="MBB5325238.1"/>
    <property type="molecule type" value="Genomic_DNA"/>
</dbReference>
<accession>A0A7W8IR53</accession>